<comment type="similarity">
    <text evidence="1">Belongs to the AHA1 family.</text>
</comment>
<accession>A0A9X1NC76</accession>
<feature type="domain" description="Activator of Hsp90 ATPase homologue 1/2-like C-terminal" evidence="2">
    <location>
        <begin position="18"/>
        <end position="151"/>
    </location>
</feature>
<organism evidence="3 4">
    <name type="scientific">Kineosporia babensis</name>
    <dbReference type="NCBI Taxonomy" id="499548"/>
    <lineage>
        <taxon>Bacteria</taxon>
        <taxon>Bacillati</taxon>
        <taxon>Actinomycetota</taxon>
        <taxon>Actinomycetes</taxon>
        <taxon>Kineosporiales</taxon>
        <taxon>Kineosporiaceae</taxon>
        <taxon>Kineosporia</taxon>
    </lineage>
</organism>
<evidence type="ECO:0000259" key="2">
    <source>
        <dbReference type="Pfam" id="PF08327"/>
    </source>
</evidence>
<dbReference type="Gene3D" id="3.30.530.20">
    <property type="match status" value="1"/>
</dbReference>
<dbReference type="Pfam" id="PF08327">
    <property type="entry name" value="AHSA1"/>
    <property type="match status" value="1"/>
</dbReference>
<evidence type="ECO:0000256" key="1">
    <source>
        <dbReference type="ARBA" id="ARBA00006817"/>
    </source>
</evidence>
<evidence type="ECO:0000313" key="3">
    <source>
        <dbReference type="EMBL" id="MCD5311040.1"/>
    </source>
</evidence>
<dbReference type="InterPro" id="IPR013538">
    <property type="entry name" value="ASHA1/2-like_C"/>
</dbReference>
<name>A0A9X1NC76_9ACTN</name>
<protein>
    <submittedName>
        <fullName evidence="3">SRPBCC domain-containing protein</fullName>
    </submittedName>
</protein>
<reference evidence="3" key="1">
    <citation type="submission" date="2021-11" db="EMBL/GenBank/DDBJ databases">
        <title>Streptomyces corallinus and Kineosporia corallina sp. nov., two new coral-derived marine actinobacteria.</title>
        <authorList>
            <person name="Buangrab K."/>
            <person name="Sutthacheep M."/>
            <person name="Yeemin T."/>
            <person name="Harunari E."/>
            <person name="Igarashi Y."/>
            <person name="Sripreechasak P."/>
            <person name="Kanchanasin P."/>
            <person name="Tanasupawat S."/>
            <person name="Phongsopitanun W."/>
        </authorList>
    </citation>
    <scope>NUCLEOTIDE SEQUENCE</scope>
    <source>
        <strain evidence="3">JCM 31032</strain>
    </source>
</reference>
<gene>
    <name evidence="3" type="ORF">LR394_09040</name>
</gene>
<dbReference type="InterPro" id="IPR023393">
    <property type="entry name" value="START-like_dom_sf"/>
</dbReference>
<dbReference type="SUPFAM" id="SSF55961">
    <property type="entry name" value="Bet v1-like"/>
    <property type="match status" value="1"/>
</dbReference>
<sequence>MPHDSITPDVEVTRVMTASPDQIWSAWIDPTAIARWWGPSGFTSTVLELDVREGGRFDVVMQGPDGSRFDNLYLFDDVEPGQRVTYVHQGSAEHGLAPSRSVVTIEAVDAGARTSVTLRSFYASDFDREKHLVDFQAVAGAQQLLERLEQVAVRSAEYRSGEGV</sequence>
<dbReference type="Proteomes" id="UP001138997">
    <property type="component" value="Unassembled WGS sequence"/>
</dbReference>
<evidence type="ECO:0000313" key="4">
    <source>
        <dbReference type="Proteomes" id="UP001138997"/>
    </source>
</evidence>
<dbReference type="RefSeq" id="WP_231440221.1">
    <property type="nucleotide sequence ID" value="NZ_JAJOMB010000004.1"/>
</dbReference>
<proteinExistence type="inferred from homology"/>
<dbReference type="EMBL" id="JAJOMB010000004">
    <property type="protein sequence ID" value="MCD5311040.1"/>
    <property type="molecule type" value="Genomic_DNA"/>
</dbReference>
<comment type="caution">
    <text evidence="3">The sequence shown here is derived from an EMBL/GenBank/DDBJ whole genome shotgun (WGS) entry which is preliminary data.</text>
</comment>
<dbReference type="AlphaFoldDB" id="A0A9X1NC76"/>
<keyword evidence="4" id="KW-1185">Reference proteome</keyword>